<protein>
    <submittedName>
        <fullName evidence="1">Uncharacterized protein</fullName>
    </submittedName>
</protein>
<sequence length="64" mass="6952">MRSTFGNALSACRSSTDIRTSFACFAGRHCVCPAYGFYRPGSLRATGHQDVTPRNRGLDRAPGE</sequence>
<gene>
    <name evidence="1" type="ORF">ETE84_05485</name>
</gene>
<proteinExistence type="predicted"/>
<comment type="caution">
    <text evidence="1">The sequence shown here is derived from an EMBL/GenBank/DDBJ whole genome shotgun (WGS) entry which is preliminary data.</text>
</comment>
<accession>A0A483KMB8</accession>
<dbReference type="EMBL" id="SDCO01000002">
    <property type="protein sequence ID" value="TCX64923.1"/>
    <property type="molecule type" value="Genomic_DNA"/>
</dbReference>
<name>A0A483KMB8_9ENTR</name>
<organism evidence="1">
    <name type="scientific">Klebsiella quasipneumoniae</name>
    <dbReference type="NCBI Taxonomy" id="1463165"/>
    <lineage>
        <taxon>Bacteria</taxon>
        <taxon>Pseudomonadati</taxon>
        <taxon>Pseudomonadota</taxon>
        <taxon>Gammaproteobacteria</taxon>
        <taxon>Enterobacterales</taxon>
        <taxon>Enterobacteriaceae</taxon>
        <taxon>Klebsiella/Raoultella group</taxon>
        <taxon>Klebsiella</taxon>
        <taxon>Klebsiella pneumoniae complex</taxon>
    </lineage>
</organism>
<evidence type="ECO:0000313" key="1">
    <source>
        <dbReference type="EMBL" id="TCX64923.1"/>
    </source>
</evidence>
<reference evidence="1" key="1">
    <citation type="submission" date="2019-01" db="EMBL/GenBank/DDBJ databases">
        <authorList>
            <person name="Lista F."/>
            <person name="Anselmo A."/>
        </authorList>
    </citation>
    <scope>NUCLEOTIDE SEQUENCE</scope>
    <source>
        <strain evidence="1">8S</strain>
    </source>
</reference>
<dbReference type="AlphaFoldDB" id="A0A483KMB8"/>